<sequence length="194" mass="22007">MPLFLTAALKEWAIAVNALTRGSTILLLRKGGIREQSFAIAHSQVWLYPTYEHQQPRLLKPEYASQVVPIASGWHPETVPIQSWAEITHTFEVSEAEAIASLLPFHVWNEAFVSERLKWKARSPLSLLLLRVYALPQPQSILYRPDYGGCKSWIDLQAELLPEVAKPVLTDEEYWEQVEAIASIVSSFTQETIP</sequence>
<evidence type="ECO:0000313" key="1">
    <source>
        <dbReference type="EMBL" id="MBW4660582.1"/>
    </source>
</evidence>
<evidence type="ECO:0000313" key="2">
    <source>
        <dbReference type="Proteomes" id="UP000757435"/>
    </source>
</evidence>
<dbReference type="AlphaFoldDB" id="A0A951QC63"/>
<dbReference type="InterPro" id="IPR008307">
    <property type="entry name" value="UCP018957"/>
</dbReference>
<accession>A0A951QC63</accession>
<reference evidence="1" key="1">
    <citation type="submission" date="2021-05" db="EMBL/GenBank/DDBJ databases">
        <authorList>
            <person name="Pietrasiak N."/>
            <person name="Ward R."/>
            <person name="Stajich J.E."/>
            <person name="Kurbessoian T."/>
        </authorList>
    </citation>
    <scope>NUCLEOTIDE SEQUENCE</scope>
    <source>
        <strain evidence="1">UHER 2000/2452</strain>
    </source>
</reference>
<protein>
    <submittedName>
        <fullName evidence="1">DUF1802 family protein</fullName>
    </submittedName>
</protein>
<dbReference type="PIRSF" id="PIRSF018957">
    <property type="entry name" value="UCP018957"/>
    <property type="match status" value="1"/>
</dbReference>
<dbReference type="Pfam" id="PF08819">
    <property type="entry name" value="DUF1802"/>
    <property type="match status" value="1"/>
</dbReference>
<dbReference type="InterPro" id="IPR014923">
    <property type="entry name" value="DUF1802"/>
</dbReference>
<dbReference type="Proteomes" id="UP000757435">
    <property type="component" value="Unassembled WGS sequence"/>
</dbReference>
<organism evidence="1 2">
    <name type="scientific">Drouetiella hepatica Uher 2000/2452</name>
    <dbReference type="NCBI Taxonomy" id="904376"/>
    <lineage>
        <taxon>Bacteria</taxon>
        <taxon>Bacillati</taxon>
        <taxon>Cyanobacteriota</taxon>
        <taxon>Cyanophyceae</taxon>
        <taxon>Oculatellales</taxon>
        <taxon>Oculatellaceae</taxon>
        <taxon>Drouetiella</taxon>
    </lineage>
</organism>
<comment type="caution">
    <text evidence="1">The sequence shown here is derived from an EMBL/GenBank/DDBJ whole genome shotgun (WGS) entry which is preliminary data.</text>
</comment>
<gene>
    <name evidence="1" type="ORF">KME15_18070</name>
</gene>
<dbReference type="EMBL" id="JAHHHD010000023">
    <property type="protein sequence ID" value="MBW4660582.1"/>
    <property type="molecule type" value="Genomic_DNA"/>
</dbReference>
<proteinExistence type="predicted"/>
<name>A0A951QC63_9CYAN</name>
<reference evidence="1" key="2">
    <citation type="journal article" date="2022" name="Microbiol. Resour. Announc.">
        <title>Metagenome Sequencing to Explore Phylogenomics of Terrestrial Cyanobacteria.</title>
        <authorList>
            <person name="Ward R.D."/>
            <person name="Stajich J.E."/>
            <person name="Johansen J.R."/>
            <person name="Huntemann M."/>
            <person name="Clum A."/>
            <person name="Foster B."/>
            <person name="Foster B."/>
            <person name="Roux S."/>
            <person name="Palaniappan K."/>
            <person name="Varghese N."/>
            <person name="Mukherjee S."/>
            <person name="Reddy T.B.K."/>
            <person name="Daum C."/>
            <person name="Copeland A."/>
            <person name="Chen I.A."/>
            <person name="Ivanova N.N."/>
            <person name="Kyrpides N.C."/>
            <person name="Shapiro N."/>
            <person name="Eloe-Fadrosh E.A."/>
            <person name="Pietrasiak N."/>
        </authorList>
    </citation>
    <scope>NUCLEOTIDE SEQUENCE</scope>
    <source>
        <strain evidence="1">UHER 2000/2452</strain>
    </source>
</reference>